<feature type="domain" description="Complex 1 LYR protein" evidence="2">
    <location>
        <begin position="7"/>
        <end position="61"/>
    </location>
</feature>
<dbReference type="CDD" id="cd20269">
    <property type="entry name" value="Complex1_LYR_LYRM9"/>
    <property type="match status" value="1"/>
</dbReference>
<name>F0ZPI3_DICPU</name>
<dbReference type="KEGG" id="dpp:DICPUDRAFT_153685"/>
<dbReference type="InParanoid" id="F0ZPI3"/>
<dbReference type="RefSeq" id="XP_003289326.1">
    <property type="nucleotide sequence ID" value="XM_003289278.1"/>
</dbReference>
<accession>F0ZPI3</accession>
<dbReference type="Pfam" id="PF05347">
    <property type="entry name" value="Complex1_LYR"/>
    <property type="match status" value="1"/>
</dbReference>
<gene>
    <name evidence="3" type="ORF">DICPUDRAFT_153685</name>
</gene>
<dbReference type="InterPro" id="IPR045291">
    <property type="entry name" value="Complex1_LYR_LYRM9"/>
</dbReference>
<sequence length="70" mass="8667">MSNPSSLKLYRDILRSINRKLPKQTQNYYWVFTREHFEGHRHECDQEHIDYLVEKGYDSLKYIIKKYTNK</sequence>
<dbReference type="PANTHER" id="PTHR36758:SF1">
    <property type="entry name" value="OS01G0342800 PROTEIN"/>
    <property type="match status" value="1"/>
</dbReference>
<organism evidence="3 4">
    <name type="scientific">Dictyostelium purpureum</name>
    <name type="common">Slime mold</name>
    <dbReference type="NCBI Taxonomy" id="5786"/>
    <lineage>
        <taxon>Eukaryota</taxon>
        <taxon>Amoebozoa</taxon>
        <taxon>Evosea</taxon>
        <taxon>Eumycetozoa</taxon>
        <taxon>Dictyostelia</taxon>
        <taxon>Dictyosteliales</taxon>
        <taxon>Dictyosteliaceae</taxon>
        <taxon>Dictyostelium</taxon>
    </lineage>
</organism>
<protein>
    <recommendedName>
        <fullName evidence="2">Complex 1 LYR protein domain-containing protein</fullName>
    </recommendedName>
</protein>
<comment type="similarity">
    <text evidence="1">Belongs to the complex I LYR family. LYRM9 subfamily.</text>
</comment>
<dbReference type="VEuPathDB" id="AmoebaDB:DICPUDRAFT_153685"/>
<reference evidence="4" key="1">
    <citation type="journal article" date="2011" name="Genome Biol.">
        <title>Comparative genomics of the social amoebae Dictyostelium discoideum and Dictyostelium purpureum.</title>
        <authorList>
            <consortium name="US DOE Joint Genome Institute (JGI-PGF)"/>
            <person name="Sucgang R."/>
            <person name="Kuo A."/>
            <person name="Tian X."/>
            <person name="Salerno W."/>
            <person name="Parikh A."/>
            <person name="Feasley C.L."/>
            <person name="Dalin E."/>
            <person name="Tu H."/>
            <person name="Huang E."/>
            <person name="Barry K."/>
            <person name="Lindquist E."/>
            <person name="Shapiro H."/>
            <person name="Bruce D."/>
            <person name="Schmutz J."/>
            <person name="Salamov A."/>
            <person name="Fey P."/>
            <person name="Gaudet P."/>
            <person name="Anjard C."/>
            <person name="Babu M.M."/>
            <person name="Basu S."/>
            <person name="Bushmanova Y."/>
            <person name="van der Wel H."/>
            <person name="Katoh-Kurasawa M."/>
            <person name="Dinh C."/>
            <person name="Coutinho P.M."/>
            <person name="Saito T."/>
            <person name="Elias M."/>
            <person name="Schaap P."/>
            <person name="Kay R.R."/>
            <person name="Henrissat B."/>
            <person name="Eichinger L."/>
            <person name="Rivero F."/>
            <person name="Putnam N.H."/>
            <person name="West C.M."/>
            <person name="Loomis W.F."/>
            <person name="Chisholm R.L."/>
            <person name="Shaulsky G."/>
            <person name="Strassmann J.E."/>
            <person name="Queller D.C."/>
            <person name="Kuspa A."/>
            <person name="Grigoriev I.V."/>
        </authorList>
    </citation>
    <scope>NUCLEOTIDE SEQUENCE [LARGE SCALE GENOMIC DNA]</scope>
    <source>
        <strain evidence="4">QSDP1</strain>
    </source>
</reference>
<dbReference type="GeneID" id="10502222"/>
<proteinExistence type="inferred from homology"/>
<dbReference type="Proteomes" id="UP000001064">
    <property type="component" value="Unassembled WGS sequence"/>
</dbReference>
<dbReference type="OMA" id="WAFTREH"/>
<dbReference type="OrthoDB" id="190541at2759"/>
<dbReference type="InterPro" id="IPR008011">
    <property type="entry name" value="Complex1_LYR_dom"/>
</dbReference>
<dbReference type="EMBL" id="GL871110">
    <property type="protein sequence ID" value="EGC34128.1"/>
    <property type="molecule type" value="Genomic_DNA"/>
</dbReference>
<evidence type="ECO:0000259" key="2">
    <source>
        <dbReference type="Pfam" id="PF05347"/>
    </source>
</evidence>
<evidence type="ECO:0000313" key="4">
    <source>
        <dbReference type="Proteomes" id="UP000001064"/>
    </source>
</evidence>
<dbReference type="AlphaFoldDB" id="F0ZPI3"/>
<dbReference type="PANTHER" id="PTHR36758">
    <property type="entry name" value="OS01G0342800 PROTEIN"/>
    <property type="match status" value="1"/>
</dbReference>
<evidence type="ECO:0000256" key="1">
    <source>
        <dbReference type="ARBA" id="ARBA00025757"/>
    </source>
</evidence>
<keyword evidence="4" id="KW-1185">Reference proteome</keyword>
<evidence type="ECO:0000313" key="3">
    <source>
        <dbReference type="EMBL" id="EGC34128.1"/>
    </source>
</evidence>